<keyword evidence="4" id="KW-0449">Lipoprotein</keyword>
<dbReference type="GO" id="GO:0004252">
    <property type="term" value="F:serine-type endopeptidase activity"/>
    <property type="evidence" value="ECO:0007669"/>
    <property type="project" value="InterPro"/>
</dbReference>
<dbReference type="PRINTS" id="PR00722">
    <property type="entry name" value="CHYMOTRYPSIN"/>
</dbReference>
<dbReference type="MEROPS" id="S01.130"/>
<dbReference type="GO" id="GO:0006508">
    <property type="term" value="P:proteolysis"/>
    <property type="evidence" value="ECO:0007669"/>
    <property type="project" value="UniProtKB-KW"/>
</dbReference>
<evidence type="ECO:0000259" key="3">
    <source>
        <dbReference type="PROSITE" id="PS50240"/>
    </source>
</evidence>
<dbReference type="InterPro" id="IPR001314">
    <property type="entry name" value="Peptidase_S1A"/>
</dbReference>
<dbReference type="Pfam" id="PF00089">
    <property type="entry name" value="Trypsin"/>
    <property type="match status" value="1"/>
</dbReference>
<keyword evidence="1" id="KW-1015">Disulfide bond</keyword>
<proteinExistence type="predicted"/>
<dbReference type="InterPro" id="IPR033116">
    <property type="entry name" value="TRYPSIN_SER"/>
</dbReference>
<dbReference type="InterPro" id="IPR018114">
    <property type="entry name" value="TRYPSIN_HIS"/>
</dbReference>
<evidence type="ECO:0000313" key="5">
    <source>
        <dbReference type="Proteomes" id="UP000004038"/>
    </source>
</evidence>
<gene>
    <name evidence="4" type="ORF">SM0020_01200</name>
</gene>
<feature type="domain" description="Peptidase S1" evidence="3">
    <location>
        <begin position="23"/>
        <end position="258"/>
    </location>
</feature>
<protein>
    <submittedName>
        <fullName evidence="4">Trypsin domain-containing lipoprotein</fullName>
    </submittedName>
</protein>
<reference evidence="4 5" key="1">
    <citation type="journal article" date="2012" name="J. Bacteriol.">
        <title>Draft Genome Sequence of Sinorhizobium meliloti CCNWSX0020, a Nitrogen-Fixing Symbiont with Copper Tolerance Capability Isolated from Lead-Zinc Mine Tailings.</title>
        <authorList>
            <person name="Li Z."/>
            <person name="Ma Z."/>
            <person name="Hao X."/>
            <person name="Wei G."/>
        </authorList>
    </citation>
    <scope>NUCLEOTIDE SEQUENCE [LARGE SCALE GENOMIC DNA]</scope>
    <source>
        <strain evidence="4 5">CCNWSX0020</strain>
    </source>
</reference>
<dbReference type="PROSITE" id="PS00134">
    <property type="entry name" value="TRYPSIN_HIS"/>
    <property type="match status" value="1"/>
</dbReference>
<dbReference type="PANTHER" id="PTHR24252">
    <property type="entry name" value="ACROSIN-RELATED"/>
    <property type="match status" value="1"/>
</dbReference>
<dbReference type="InterPro" id="IPR043504">
    <property type="entry name" value="Peptidase_S1_PA_chymotrypsin"/>
</dbReference>
<dbReference type="InterPro" id="IPR009003">
    <property type="entry name" value="Peptidase_S1_PA"/>
</dbReference>
<accession>H0FSX5</accession>
<dbReference type="Proteomes" id="UP000004038">
    <property type="component" value="Unassembled WGS sequence"/>
</dbReference>
<sequence length="263" mass="27650">MVQQDAYNFARTGERLLVLQPRIIGGVPAPIGAYPWQVSLAVANLPASIGHFCGGSVLDSKWVLTAAHCVDGNTQPSGVQVTYGTNFLGQGGTTANVEKIFIHDGWNPSSYDYDIALLRISDTILTTPIKLVAPGDVNRLMPVGVLATVSGWGLTRVGSGISDVLQHVGVQVTSNEVCNNPTSYAGKITDRMLCAGFATGGQDSCQGDSGGPLVVFDQKGGYSLAGVVSWGEGCAEPQKYGVYTSVPTVAEWITETMKNQAPQ</sequence>
<evidence type="ECO:0000313" key="4">
    <source>
        <dbReference type="EMBL" id="EHK80075.1"/>
    </source>
</evidence>
<dbReference type="InterPro" id="IPR001254">
    <property type="entry name" value="Trypsin_dom"/>
</dbReference>
<dbReference type="AlphaFoldDB" id="H0FSX5"/>
<dbReference type="CDD" id="cd00190">
    <property type="entry name" value="Tryp_SPc"/>
    <property type="match status" value="1"/>
</dbReference>
<dbReference type="Gene3D" id="2.40.10.10">
    <property type="entry name" value="Trypsin-like serine proteases"/>
    <property type="match status" value="1"/>
</dbReference>
<dbReference type="SUPFAM" id="SSF50494">
    <property type="entry name" value="Trypsin-like serine proteases"/>
    <property type="match status" value="1"/>
</dbReference>
<dbReference type="FunFam" id="2.40.10.10:FF:000003">
    <property type="entry name" value="Transmembrane serine protease 3"/>
    <property type="match status" value="1"/>
</dbReference>
<dbReference type="SMART" id="SM00020">
    <property type="entry name" value="Tryp_SPc"/>
    <property type="match status" value="1"/>
</dbReference>
<keyword evidence="2" id="KW-0645">Protease</keyword>
<keyword evidence="2" id="KW-0378">Hydrolase</keyword>
<keyword evidence="2" id="KW-0720">Serine protease</keyword>
<dbReference type="PROSITE" id="PS00135">
    <property type="entry name" value="TRYPSIN_SER"/>
    <property type="match status" value="1"/>
</dbReference>
<evidence type="ECO:0000256" key="1">
    <source>
        <dbReference type="ARBA" id="ARBA00023157"/>
    </source>
</evidence>
<dbReference type="PROSITE" id="PS50240">
    <property type="entry name" value="TRYPSIN_DOM"/>
    <property type="match status" value="1"/>
</dbReference>
<dbReference type="PANTHER" id="PTHR24252:SF7">
    <property type="entry name" value="HYALIN"/>
    <property type="match status" value="1"/>
</dbReference>
<organism evidence="4 5">
    <name type="scientific">Sinorhizobium meliloti CCNWSX0020</name>
    <dbReference type="NCBI Taxonomy" id="1107881"/>
    <lineage>
        <taxon>Bacteria</taxon>
        <taxon>Pseudomonadati</taxon>
        <taxon>Pseudomonadota</taxon>
        <taxon>Alphaproteobacteria</taxon>
        <taxon>Hyphomicrobiales</taxon>
        <taxon>Rhizobiaceae</taxon>
        <taxon>Sinorhizobium/Ensifer group</taxon>
        <taxon>Sinorhizobium</taxon>
    </lineage>
</organism>
<name>H0FSX5_RHIML</name>
<evidence type="ECO:0000256" key="2">
    <source>
        <dbReference type="RuleBase" id="RU363034"/>
    </source>
</evidence>
<dbReference type="EMBL" id="AGVV01000001">
    <property type="protein sequence ID" value="EHK80075.1"/>
    <property type="molecule type" value="Genomic_DNA"/>
</dbReference>